<name>A0A1D2M0P7_ORCCI</name>
<reference evidence="1 2" key="1">
    <citation type="journal article" date="2016" name="Genome Biol. Evol.">
        <title>Gene Family Evolution Reflects Adaptation to Soil Environmental Stressors in the Genome of the Collembolan Orchesella cincta.</title>
        <authorList>
            <person name="Faddeeva-Vakhrusheva A."/>
            <person name="Derks M.F."/>
            <person name="Anvar S.Y."/>
            <person name="Agamennone V."/>
            <person name="Suring W."/>
            <person name="Smit S."/>
            <person name="van Straalen N.M."/>
            <person name="Roelofs D."/>
        </authorList>
    </citation>
    <scope>NUCLEOTIDE SEQUENCE [LARGE SCALE GENOMIC DNA]</scope>
    <source>
        <tissue evidence="1">Mixed pool</tissue>
    </source>
</reference>
<keyword evidence="2" id="KW-1185">Reference proteome</keyword>
<sequence>TLDTPNPVCTFPPSEGYDRKLQKGKIRLHLSARNVDRGKEKSDPYCLVSLSEDGGQQGKLGKRRKLKMKTIQIGKRNLR</sequence>
<feature type="non-terminal residue" evidence="1">
    <location>
        <position position="1"/>
    </location>
</feature>
<accession>A0A1D2M0P7</accession>
<gene>
    <name evidence="1" type="ORF">Ocin01_20142</name>
</gene>
<dbReference type="EMBL" id="LJIJ01008346">
    <property type="protein sequence ID" value="ODM86540.1"/>
    <property type="molecule type" value="Genomic_DNA"/>
</dbReference>
<evidence type="ECO:0000313" key="2">
    <source>
        <dbReference type="Proteomes" id="UP000094527"/>
    </source>
</evidence>
<proteinExistence type="predicted"/>
<evidence type="ECO:0000313" key="1">
    <source>
        <dbReference type="EMBL" id="ODM86540.1"/>
    </source>
</evidence>
<protein>
    <submittedName>
        <fullName evidence="1">Uncharacterized protein</fullName>
    </submittedName>
</protein>
<dbReference type="AlphaFoldDB" id="A0A1D2M0P7"/>
<comment type="caution">
    <text evidence="1">The sequence shown here is derived from an EMBL/GenBank/DDBJ whole genome shotgun (WGS) entry which is preliminary data.</text>
</comment>
<organism evidence="1 2">
    <name type="scientific">Orchesella cincta</name>
    <name type="common">Springtail</name>
    <name type="synonym">Podura cincta</name>
    <dbReference type="NCBI Taxonomy" id="48709"/>
    <lineage>
        <taxon>Eukaryota</taxon>
        <taxon>Metazoa</taxon>
        <taxon>Ecdysozoa</taxon>
        <taxon>Arthropoda</taxon>
        <taxon>Hexapoda</taxon>
        <taxon>Collembola</taxon>
        <taxon>Entomobryomorpha</taxon>
        <taxon>Entomobryoidea</taxon>
        <taxon>Orchesellidae</taxon>
        <taxon>Orchesellinae</taxon>
        <taxon>Orchesella</taxon>
    </lineage>
</organism>
<dbReference type="Proteomes" id="UP000094527">
    <property type="component" value="Unassembled WGS sequence"/>
</dbReference>